<feature type="region of interest" description="Disordered" evidence="2">
    <location>
        <begin position="1"/>
        <end position="25"/>
    </location>
</feature>
<evidence type="ECO:0000256" key="2">
    <source>
        <dbReference type="SAM" id="MobiDB-lite"/>
    </source>
</evidence>
<dbReference type="InParanoid" id="A0A067MRV2"/>
<dbReference type="Proteomes" id="UP000027195">
    <property type="component" value="Unassembled WGS sequence"/>
</dbReference>
<name>A0A067MRV2_BOTB1</name>
<accession>A0A067MRV2</accession>
<dbReference type="HOGENOM" id="CLU_576160_0_0_1"/>
<keyword evidence="4" id="KW-1185">Reference proteome</keyword>
<dbReference type="EMBL" id="KL198036">
    <property type="protein sequence ID" value="KDQ14602.1"/>
    <property type="molecule type" value="Genomic_DNA"/>
</dbReference>
<dbReference type="AlphaFoldDB" id="A0A067MRV2"/>
<evidence type="ECO:0000256" key="1">
    <source>
        <dbReference type="SAM" id="Coils"/>
    </source>
</evidence>
<evidence type="ECO:0000313" key="3">
    <source>
        <dbReference type="EMBL" id="KDQ14602.1"/>
    </source>
</evidence>
<gene>
    <name evidence="3" type="ORF">BOTBODRAFT_32352</name>
</gene>
<feature type="region of interest" description="Disordered" evidence="2">
    <location>
        <begin position="209"/>
        <end position="291"/>
    </location>
</feature>
<feature type="coiled-coil region" evidence="1">
    <location>
        <begin position="73"/>
        <end position="153"/>
    </location>
</feature>
<evidence type="ECO:0000313" key="4">
    <source>
        <dbReference type="Proteomes" id="UP000027195"/>
    </source>
</evidence>
<keyword evidence="1" id="KW-0175">Coiled coil</keyword>
<protein>
    <submittedName>
        <fullName evidence="3">Uncharacterized protein</fullName>
    </submittedName>
</protein>
<reference evidence="4" key="1">
    <citation type="journal article" date="2014" name="Proc. Natl. Acad. Sci. U.S.A.">
        <title>Extensive sampling of basidiomycete genomes demonstrates inadequacy of the white-rot/brown-rot paradigm for wood decay fungi.</title>
        <authorList>
            <person name="Riley R."/>
            <person name="Salamov A.A."/>
            <person name="Brown D.W."/>
            <person name="Nagy L.G."/>
            <person name="Floudas D."/>
            <person name="Held B.W."/>
            <person name="Levasseur A."/>
            <person name="Lombard V."/>
            <person name="Morin E."/>
            <person name="Otillar R."/>
            <person name="Lindquist E.A."/>
            <person name="Sun H."/>
            <person name="LaButti K.M."/>
            <person name="Schmutz J."/>
            <person name="Jabbour D."/>
            <person name="Luo H."/>
            <person name="Baker S.E."/>
            <person name="Pisabarro A.G."/>
            <person name="Walton J.D."/>
            <person name="Blanchette R.A."/>
            <person name="Henrissat B."/>
            <person name="Martin F."/>
            <person name="Cullen D."/>
            <person name="Hibbett D.S."/>
            <person name="Grigoriev I.V."/>
        </authorList>
    </citation>
    <scope>NUCLEOTIDE SEQUENCE [LARGE SCALE GENOMIC DNA]</scope>
    <source>
        <strain evidence="4">FD-172 SS1</strain>
    </source>
</reference>
<organism evidence="3 4">
    <name type="scientific">Botryobasidium botryosum (strain FD-172 SS1)</name>
    <dbReference type="NCBI Taxonomy" id="930990"/>
    <lineage>
        <taxon>Eukaryota</taxon>
        <taxon>Fungi</taxon>
        <taxon>Dikarya</taxon>
        <taxon>Basidiomycota</taxon>
        <taxon>Agaricomycotina</taxon>
        <taxon>Agaricomycetes</taxon>
        <taxon>Cantharellales</taxon>
        <taxon>Botryobasidiaceae</taxon>
        <taxon>Botryobasidium</taxon>
    </lineage>
</organism>
<proteinExistence type="predicted"/>
<sequence length="474" mass="51704">MVQASVNLSNSADVPTKSASIGDPRHPWQEQLSNIMHATVDAIVGETGASGVIEENVQMKVTIAGLQQQLGSLMAERSEYLEANRRYSEWQKEITVQRNEWVADRAALEQLRAEHQQQLRISSNKSKEHDKQIKALQAKEAQLLASNGQLQSELAYANSMLNRVMSQNPGFRPRLSSASAPSSPVYIEAGNYNLNNQATQQMISPTYSAGERGQHMKPHPQHMPMQSTPLDSKPHPQSFHPYRQANRQSVSFRAGPSPPIAPIPGLRSVSQPGPSVRRKSSGGPVTSSSGHSQIEVIDLTVSNGPPLQATNGINTMTHPHTSASTEFAGATQQFAMRAPLHQPRIQIPPHHPTAPGPDTIPPPTPAPDVAPPNVETVVEDVKIPPAFMIPPKVEADPDVRGRLQEFLKLLFVPPPGSAASQAGSESFICNLCQRREKDKEGGPTLYSSELNVLLEHVKSAHKKPYKFAREGPQQ</sequence>
<feature type="compositionally biased region" description="Polar residues" evidence="2">
    <location>
        <begin position="1"/>
        <end position="19"/>
    </location>
</feature>